<accession>A0AAD3CR96</accession>
<evidence type="ECO:0000313" key="2">
    <source>
        <dbReference type="Proteomes" id="UP001054902"/>
    </source>
</evidence>
<dbReference type="AlphaFoldDB" id="A0AAD3CR96"/>
<gene>
    <name evidence="1" type="ORF">CTEN210_07093</name>
</gene>
<sequence>MPDLDVALLNSMGMAKTAPKGVEGIVKMLVGILTSEGIFSEDEVPKAEKFQTVSLILIEAYKNKVSVEKFLQNRENWKNWIKSTKLAFTVSMQKQFLDSDQKCMDNLKICRQNCATLLLAFNGTNQASTVEKYSSDNASEFWKSIQSNSHDAINMDEEQWLAWQEVLVLESSLVHKYDIFSSNSMYCLKIIKCNNSVALLDLNLMLASLQ</sequence>
<keyword evidence="2" id="KW-1185">Reference proteome</keyword>
<reference evidence="1 2" key="1">
    <citation type="journal article" date="2021" name="Sci. Rep.">
        <title>The genome of the diatom Chaetoceros tenuissimus carries an ancient integrated fragment of an extant virus.</title>
        <authorList>
            <person name="Hongo Y."/>
            <person name="Kimura K."/>
            <person name="Takaki Y."/>
            <person name="Yoshida Y."/>
            <person name="Baba S."/>
            <person name="Kobayashi G."/>
            <person name="Nagasaki K."/>
            <person name="Hano T."/>
            <person name="Tomaru Y."/>
        </authorList>
    </citation>
    <scope>NUCLEOTIDE SEQUENCE [LARGE SCALE GENOMIC DNA]</scope>
    <source>
        <strain evidence="1 2">NIES-3715</strain>
    </source>
</reference>
<evidence type="ECO:0000313" key="1">
    <source>
        <dbReference type="EMBL" id="GFH50617.1"/>
    </source>
</evidence>
<proteinExistence type="predicted"/>
<comment type="caution">
    <text evidence="1">The sequence shown here is derived from an EMBL/GenBank/DDBJ whole genome shotgun (WGS) entry which is preliminary data.</text>
</comment>
<dbReference type="EMBL" id="BLLK01000040">
    <property type="protein sequence ID" value="GFH50617.1"/>
    <property type="molecule type" value="Genomic_DNA"/>
</dbReference>
<name>A0AAD3CR96_9STRA</name>
<dbReference type="Proteomes" id="UP001054902">
    <property type="component" value="Unassembled WGS sequence"/>
</dbReference>
<organism evidence="1 2">
    <name type="scientific">Chaetoceros tenuissimus</name>
    <dbReference type="NCBI Taxonomy" id="426638"/>
    <lineage>
        <taxon>Eukaryota</taxon>
        <taxon>Sar</taxon>
        <taxon>Stramenopiles</taxon>
        <taxon>Ochrophyta</taxon>
        <taxon>Bacillariophyta</taxon>
        <taxon>Coscinodiscophyceae</taxon>
        <taxon>Chaetocerotophycidae</taxon>
        <taxon>Chaetocerotales</taxon>
        <taxon>Chaetocerotaceae</taxon>
        <taxon>Chaetoceros</taxon>
    </lineage>
</organism>
<protein>
    <submittedName>
        <fullName evidence="1">Uncharacterized protein</fullName>
    </submittedName>
</protein>